<feature type="domain" description="MurNAc-LAA" evidence="2">
    <location>
        <begin position="148"/>
        <end position="272"/>
    </location>
</feature>
<dbReference type="GO" id="GO:0009253">
    <property type="term" value="P:peptidoglycan catabolic process"/>
    <property type="evidence" value="ECO:0007669"/>
    <property type="project" value="InterPro"/>
</dbReference>
<dbReference type="Pfam" id="PF01520">
    <property type="entry name" value="Amidase_3"/>
    <property type="match status" value="1"/>
</dbReference>
<evidence type="ECO:0000256" key="1">
    <source>
        <dbReference type="ARBA" id="ARBA00022801"/>
    </source>
</evidence>
<dbReference type="InterPro" id="IPR002508">
    <property type="entry name" value="MurNAc-LAA_cat"/>
</dbReference>
<evidence type="ECO:0000313" key="4">
    <source>
        <dbReference type="Proteomes" id="UP000294545"/>
    </source>
</evidence>
<proteinExistence type="predicted"/>
<reference evidence="3 4" key="1">
    <citation type="submission" date="2019-03" db="EMBL/GenBank/DDBJ databases">
        <title>Genomic Encyclopedia of Type Strains, Phase IV (KMG-IV): sequencing the most valuable type-strain genomes for metagenomic binning, comparative biology and taxonomic classification.</title>
        <authorList>
            <person name="Goeker M."/>
        </authorList>
    </citation>
    <scope>NUCLEOTIDE SEQUENCE [LARGE SCALE GENOMIC DNA]</scope>
    <source>
        <strain evidence="3 4">DSM 24176</strain>
    </source>
</reference>
<dbReference type="GO" id="GO:0008745">
    <property type="term" value="F:N-acetylmuramoyl-L-alanine amidase activity"/>
    <property type="evidence" value="ECO:0007669"/>
    <property type="project" value="InterPro"/>
</dbReference>
<comment type="caution">
    <text evidence="3">The sequence shown here is derived from an EMBL/GenBank/DDBJ whole genome shotgun (WGS) entry which is preliminary data.</text>
</comment>
<dbReference type="PANTHER" id="PTHR30404:SF0">
    <property type="entry name" value="N-ACETYLMURAMOYL-L-ALANINE AMIDASE AMIC"/>
    <property type="match status" value="1"/>
</dbReference>
<name>A0A4R1N4W9_9FIRM</name>
<keyword evidence="1" id="KW-0378">Hydrolase</keyword>
<accession>A0A4R1N4W9</accession>
<dbReference type="EMBL" id="SMGQ01000011">
    <property type="protein sequence ID" value="TCK97999.1"/>
    <property type="molecule type" value="Genomic_DNA"/>
</dbReference>
<dbReference type="SUPFAM" id="SSF53187">
    <property type="entry name" value="Zn-dependent exopeptidases"/>
    <property type="match status" value="1"/>
</dbReference>
<evidence type="ECO:0000259" key="2">
    <source>
        <dbReference type="SMART" id="SM00646"/>
    </source>
</evidence>
<dbReference type="SMART" id="SM00646">
    <property type="entry name" value="Ami_3"/>
    <property type="match status" value="1"/>
</dbReference>
<dbReference type="RefSeq" id="WP_132279761.1">
    <property type="nucleotide sequence ID" value="NZ_SMGQ01000011.1"/>
</dbReference>
<organism evidence="3 4">
    <name type="scientific">Natranaerovirga hydrolytica</name>
    <dbReference type="NCBI Taxonomy" id="680378"/>
    <lineage>
        <taxon>Bacteria</taxon>
        <taxon>Bacillati</taxon>
        <taxon>Bacillota</taxon>
        <taxon>Clostridia</taxon>
        <taxon>Lachnospirales</taxon>
        <taxon>Natranaerovirgaceae</taxon>
        <taxon>Natranaerovirga</taxon>
    </lineage>
</organism>
<protein>
    <submittedName>
        <fullName evidence="3">N-acetylmuramoyl-L-alanine amidase</fullName>
    </submittedName>
</protein>
<evidence type="ECO:0000313" key="3">
    <source>
        <dbReference type="EMBL" id="TCK97999.1"/>
    </source>
</evidence>
<keyword evidence="4" id="KW-1185">Reference proteome</keyword>
<dbReference type="AlphaFoldDB" id="A0A4R1N4W9"/>
<dbReference type="Proteomes" id="UP000294545">
    <property type="component" value="Unassembled WGS sequence"/>
</dbReference>
<gene>
    <name evidence="3" type="ORF">EDC19_0405</name>
</gene>
<dbReference type="Gene3D" id="3.40.630.40">
    <property type="entry name" value="Zn-dependent exopeptidases"/>
    <property type="match status" value="1"/>
</dbReference>
<dbReference type="PANTHER" id="PTHR30404">
    <property type="entry name" value="N-ACETYLMURAMOYL-L-ALANINE AMIDASE"/>
    <property type="match status" value="1"/>
</dbReference>
<dbReference type="OrthoDB" id="9772024at2"/>
<dbReference type="GO" id="GO:0030288">
    <property type="term" value="C:outer membrane-bounded periplasmic space"/>
    <property type="evidence" value="ECO:0007669"/>
    <property type="project" value="TreeGrafter"/>
</dbReference>
<dbReference type="CDD" id="cd02696">
    <property type="entry name" value="MurNAc-LAA"/>
    <property type="match status" value="1"/>
</dbReference>
<sequence length="278" mass="30883">MKAIDVLYNGEDTGKEAFYVTDKGYSIIKVRDFMDILGEHYLRVSDLSNLFGLDVEGLGNQINIIHSIESSNPNGTNNSLAGKNIVIDPGHSAGANVSPVDSSYAEGDYVLEVALALEEMLLERNANVYLTRRTGEDVSLYQRGTMYADINPDLLLSIHTNAMGNTPQTRASGVEIIYSVRQTNARPIAEEMMRVIAEHMNMNTRRVFSRESSSSTPNNPIDWYGILRHSVDHTHHSFIIEGGFHDNPNDLAKLVENNGHLQNAQSILKAIEAYFDIV</sequence>
<dbReference type="InterPro" id="IPR050695">
    <property type="entry name" value="N-acetylmuramoyl_amidase_3"/>
</dbReference>